<accession>A0ABV3BJ90</accession>
<keyword evidence="1" id="KW-0472">Membrane</keyword>
<sequence length="737" mass="79238">MSGSDAEGRGATAVRRRRSWLRPVAWGVLALSTVVLVLAGCARATVLNRVFYQAVLDEQGAYERLYDEVLVDPATARVTRDLLGRLPVPEAQVTANLKNVLPPATLRTLVDEQIGHAVGYLRGEEPRLRLSVDLRPVLTNIGSFAEIYLGDLVASAQGRQSPDFAAFARELTAALDDISRGRRPENLPELRLEPTTARQAAEWLMGPVPEDRRADLRPQVEASLGTGDVASALAAVGPYALGDRGPGAAADLSVLTDDGHWNVVPDLAAAGVDLGAAEEARHFTKLALGWVQGIACVLALASGGVLAFTGSASWPVRVRRVGTALAAGGALAAVVLALARWQVGDLMAHPPRSWPPSVRSLLDDVQHGAADALVSVGLITAALPLLAGLALAGAAWAYEKVVARRGARLTGRRRNAVFGTAGGVLVAVAVAGAVLAPLAAGKEARELCLGSESLCDKRYDQVAYLATHNAMSTTADRFIGPLQDPDIVAQLNAGARGLLIDTQTWETPEEVSERLREADFPPDMKEQITRLVERANPPRPGMWLCHAVCRAGAIPLVETLRKIGTWLDEHPGEVVTLIVQDAIDGDQTRQAFRRAGLERLVFTPDADPDRPWPTLGEMIGSGRRLVVFAEQADGPAPWYRNFYRYGMETPFAYTAPEQMNCVPHRGGTGKRLFLLNHFITDMGGSRLDAAVVNKRDFILERARRCEKDRGRPVNFVAVDFATIGDALGAVDTLNRER</sequence>
<organism evidence="2 3">
    <name type="scientific">Streptomyces atriruber</name>
    <dbReference type="NCBI Taxonomy" id="545121"/>
    <lineage>
        <taxon>Bacteria</taxon>
        <taxon>Bacillati</taxon>
        <taxon>Actinomycetota</taxon>
        <taxon>Actinomycetes</taxon>
        <taxon>Kitasatosporales</taxon>
        <taxon>Streptomycetaceae</taxon>
        <taxon>Streptomyces</taxon>
    </lineage>
</organism>
<dbReference type="RefSeq" id="WP_359347052.1">
    <property type="nucleotide sequence ID" value="NZ_JBEYXV010000004.1"/>
</dbReference>
<feature type="transmembrane region" description="Helical" evidence="1">
    <location>
        <begin position="372"/>
        <end position="396"/>
    </location>
</feature>
<proteinExistence type="predicted"/>
<evidence type="ECO:0008006" key="4">
    <source>
        <dbReference type="Google" id="ProtNLM"/>
    </source>
</evidence>
<protein>
    <recommendedName>
        <fullName evidence="4">Integral membrane protein</fullName>
    </recommendedName>
</protein>
<evidence type="ECO:0000313" key="2">
    <source>
        <dbReference type="EMBL" id="MEU6821079.1"/>
    </source>
</evidence>
<evidence type="ECO:0000313" key="3">
    <source>
        <dbReference type="Proteomes" id="UP001551176"/>
    </source>
</evidence>
<evidence type="ECO:0000256" key="1">
    <source>
        <dbReference type="SAM" id="Phobius"/>
    </source>
</evidence>
<gene>
    <name evidence="2" type="ORF">ABZ921_10645</name>
</gene>
<dbReference type="Pfam" id="PF26146">
    <property type="entry name" value="PI-PLC_X"/>
    <property type="match status" value="1"/>
</dbReference>
<keyword evidence="1" id="KW-0812">Transmembrane</keyword>
<feature type="transmembrane region" description="Helical" evidence="1">
    <location>
        <begin position="321"/>
        <end position="343"/>
    </location>
</feature>
<dbReference type="PANTHER" id="PTHR13593">
    <property type="match status" value="1"/>
</dbReference>
<keyword evidence="3" id="KW-1185">Reference proteome</keyword>
<dbReference type="EMBL" id="JBEYXV010000004">
    <property type="protein sequence ID" value="MEU6821079.1"/>
    <property type="molecule type" value="Genomic_DNA"/>
</dbReference>
<dbReference type="PANTHER" id="PTHR13593:SF140">
    <property type="entry name" value="PLC-LIKE PHOSPHODIESTERASE"/>
    <property type="match status" value="1"/>
</dbReference>
<feature type="transmembrane region" description="Helical" evidence="1">
    <location>
        <begin position="417"/>
        <end position="440"/>
    </location>
</feature>
<dbReference type="InterPro" id="IPR051057">
    <property type="entry name" value="PI-PLC_domain"/>
</dbReference>
<dbReference type="InterPro" id="IPR017946">
    <property type="entry name" value="PLC-like_Pdiesterase_TIM-brl"/>
</dbReference>
<reference evidence="2 3" key="1">
    <citation type="submission" date="2024-06" db="EMBL/GenBank/DDBJ databases">
        <title>The Natural Products Discovery Center: Release of the First 8490 Sequenced Strains for Exploring Actinobacteria Biosynthetic Diversity.</title>
        <authorList>
            <person name="Kalkreuter E."/>
            <person name="Kautsar S.A."/>
            <person name="Yang D."/>
            <person name="Bader C.D."/>
            <person name="Teijaro C.N."/>
            <person name="Fluegel L."/>
            <person name="Davis C.M."/>
            <person name="Simpson J.R."/>
            <person name="Lauterbach L."/>
            <person name="Steele A.D."/>
            <person name="Gui C."/>
            <person name="Meng S."/>
            <person name="Li G."/>
            <person name="Viehrig K."/>
            <person name="Ye F."/>
            <person name="Su P."/>
            <person name="Kiefer A.F."/>
            <person name="Nichols A."/>
            <person name="Cepeda A.J."/>
            <person name="Yan W."/>
            <person name="Fan B."/>
            <person name="Jiang Y."/>
            <person name="Adhikari A."/>
            <person name="Zheng C.-J."/>
            <person name="Schuster L."/>
            <person name="Cowan T.M."/>
            <person name="Smanski M.J."/>
            <person name="Chevrette M.G."/>
            <person name="De Carvalho L.P.S."/>
            <person name="Shen B."/>
        </authorList>
    </citation>
    <scope>NUCLEOTIDE SEQUENCE [LARGE SCALE GENOMIC DNA]</scope>
    <source>
        <strain evidence="2 3">NPDC046838</strain>
    </source>
</reference>
<feature type="transmembrane region" description="Helical" evidence="1">
    <location>
        <begin position="20"/>
        <end position="39"/>
    </location>
</feature>
<name>A0ABV3BJ90_9ACTN</name>
<dbReference type="SUPFAM" id="SSF51695">
    <property type="entry name" value="PLC-like phosphodiesterases"/>
    <property type="match status" value="1"/>
</dbReference>
<dbReference type="Proteomes" id="UP001551176">
    <property type="component" value="Unassembled WGS sequence"/>
</dbReference>
<feature type="transmembrane region" description="Helical" evidence="1">
    <location>
        <begin position="287"/>
        <end position="309"/>
    </location>
</feature>
<dbReference type="Gene3D" id="3.20.20.190">
    <property type="entry name" value="Phosphatidylinositol (PI) phosphodiesterase"/>
    <property type="match status" value="1"/>
</dbReference>
<keyword evidence="1" id="KW-1133">Transmembrane helix</keyword>
<comment type="caution">
    <text evidence="2">The sequence shown here is derived from an EMBL/GenBank/DDBJ whole genome shotgun (WGS) entry which is preliminary data.</text>
</comment>